<name>F3ZWP7_MAHA5</name>
<dbReference type="InterPro" id="IPR000257">
    <property type="entry name" value="Uroporphyrinogen_deCOase"/>
</dbReference>
<dbReference type="OrthoDB" id="9771599at2"/>
<dbReference type="Gene3D" id="3.20.20.210">
    <property type="match status" value="1"/>
</dbReference>
<organism evidence="2 3">
    <name type="scientific">Mahella australiensis (strain DSM 15567 / CIP 107919 / 50-1 BON)</name>
    <dbReference type="NCBI Taxonomy" id="697281"/>
    <lineage>
        <taxon>Bacteria</taxon>
        <taxon>Bacillati</taxon>
        <taxon>Bacillota</taxon>
        <taxon>Clostridia</taxon>
        <taxon>Thermoanaerobacterales</taxon>
        <taxon>Thermoanaerobacterales Family IV. Incertae Sedis</taxon>
        <taxon>Mahella</taxon>
    </lineage>
</organism>
<protein>
    <submittedName>
        <fullName evidence="2">Uroporphyrinogen-III decarboxylase-like protein</fullName>
    </submittedName>
</protein>
<dbReference type="STRING" id="697281.Mahau_1296"/>
<dbReference type="EMBL" id="CP002360">
    <property type="protein sequence ID" value="AEE96490.1"/>
    <property type="molecule type" value="Genomic_DNA"/>
</dbReference>
<dbReference type="Proteomes" id="UP000008457">
    <property type="component" value="Chromosome"/>
</dbReference>
<dbReference type="InterPro" id="IPR052024">
    <property type="entry name" value="Methanogen_methyltrans"/>
</dbReference>
<dbReference type="PANTHER" id="PTHR47099">
    <property type="entry name" value="METHYLCOBAMIDE:COM METHYLTRANSFERASE MTBA"/>
    <property type="match status" value="1"/>
</dbReference>
<reference evidence="2 3" key="2">
    <citation type="journal article" date="2011" name="Stand. Genomic Sci.">
        <title>Complete genome sequence of Mahella australiensis type strain (50-1 BON).</title>
        <authorList>
            <person name="Sikorski J."/>
            <person name="Teshima H."/>
            <person name="Nolan M."/>
            <person name="Lucas S."/>
            <person name="Hammon N."/>
            <person name="Deshpande S."/>
            <person name="Cheng J.F."/>
            <person name="Pitluck S."/>
            <person name="Liolios K."/>
            <person name="Pagani I."/>
            <person name="Ivanova N."/>
            <person name="Huntemann M."/>
            <person name="Mavromatis K."/>
            <person name="Ovchinikova G."/>
            <person name="Pati A."/>
            <person name="Tapia R."/>
            <person name="Han C."/>
            <person name="Goodwin L."/>
            <person name="Chen A."/>
            <person name="Palaniappan K."/>
            <person name="Land M."/>
            <person name="Hauser L."/>
            <person name="Ngatchou-Djao O.D."/>
            <person name="Rohde M."/>
            <person name="Pukall R."/>
            <person name="Spring S."/>
            <person name="Abt B."/>
            <person name="Goker M."/>
            <person name="Detter J.C."/>
            <person name="Woyke T."/>
            <person name="Bristow J."/>
            <person name="Markowitz V."/>
            <person name="Hugenholtz P."/>
            <person name="Eisen J.A."/>
            <person name="Kyrpides N.C."/>
            <person name="Klenk H.P."/>
            <person name="Lapidus A."/>
        </authorList>
    </citation>
    <scope>NUCLEOTIDE SEQUENCE [LARGE SCALE GENOMIC DNA]</scope>
    <source>
        <strain evidence="3">DSM 15567 / CIP 107919 / 50-1 BON</strain>
    </source>
</reference>
<evidence type="ECO:0000313" key="2">
    <source>
        <dbReference type="EMBL" id="AEE96490.1"/>
    </source>
</evidence>
<dbReference type="KEGG" id="mas:Mahau_1296"/>
<sequence length="353" mass="40935">MPKETMTPKERWLAVLNRQKPDRLPMDYWATDEVNDKLRKYLGCSTQREMYERLHIDRPVSVGPRYIGPQVPDDADIYGCRYRNVSYSTGTYRECIYHPLAQYETVDEIEANYVWPNIDWYDYSDIPNQLKGKEMYPVQAGGSEPFLTYKDLRGQEQAFMDLILHPDIVHYCLDKLFDFCYENTCRIYEQIPGKVTYSYIAEDMGSEKDLMYSPAQIHEFLIPRMKRMIDLAHQAGAYAFHHSDGSIRKILPDMVKAGIDILNPIQWKCAGMDREGLKRDFGDKLVFHGGVDNQYTLAFGTVEEVKQEVVDNIRILGDGGGYILAPCHNIQAVSPVENILTMYETGYEYGWVY</sequence>
<gene>
    <name evidence="2" type="ordered locus">Mahau_1296</name>
</gene>
<dbReference type="eggNOG" id="COG0407">
    <property type="taxonomic scope" value="Bacteria"/>
</dbReference>
<feature type="domain" description="Uroporphyrinogen decarboxylase (URO-D)" evidence="1">
    <location>
        <begin position="151"/>
        <end position="348"/>
    </location>
</feature>
<dbReference type="AlphaFoldDB" id="F3ZWP7"/>
<dbReference type="GO" id="GO:0004853">
    <property type="term" value="F:uroporphyrinogen decarboxylase activity"/>
    <property type="evidence" value="ECO:0007669"/>
    <property type="project" value="InterPro"/>
</dbReference>
<dbReference type="RefSeq" id="WP_013780920.1">
    <property type="nucleotide sequence ID" value="NC_015520.1"/>
</dbReference>
<dbReference type="GO" id="GO:0006779">
    <property type="term" value="P:porphyrin-containing compound biosynthetic process"/>
    <property type="evidence" value="ECO:0007669"/>
    <property type="project" value="InterPro"/>
</dbReference>
<evidence type="ECO:0000313" key="3">
    <source>
        <dbReference type="Proteomes" id="UP000008457"/>
    </source>
</evidence>
<dbReference type="Pfam" id="PF01208">
    <property type="entry name" value="URO-D"/>
    <property type="match status" value="1"/>
</dbReference>
<evidence type="ECO:0000259" key="1">
    <source>
        <dbReference type="Pfam" id="PF01208"/>
    </source>
</evidence>
<keyword evidence="3" id="KW-1185">Reference proteome</keyword>
<dbReference type="HOGENOM" id="CLU_054162_0_0_9"/>
<dbReference type="PANTHER" id="PTHR47099:SF1">
    <property type="entry name" value="METHYLCOBAMIDE:COM METHYLTRANSFERASE MTBA"/>
    <property type="match status" value="1"/>
</dbReference>
<dbReference type="SUPFAM" id="SSF51726">
    <property type="entry name" value="UROD/MetE-like"/>
    <property type="match status" value="1"/>
</dbReference>
<dbReference type="InterPro" id="IPR038071">
    <property type="entry name" value="UROD/MetE-like_sf"/>
</dbReference>
<reference evidence="3" key="1">
    <citation type="submission" date="2010-11" db="EMBL/GenBank/DDBJ databases">
        <title>The complete genome of Mahella australiensis DSM 15567.</title>
        <authorList>
            <consortium name="US DOE Joint Genome Institute (JGI-PGF)"/>
            <person name="Lucas S."/>
            <person name="Copeland A."/>
            <person name="Lapidus A."/>
            <person name="Bruce D."/>
            <person name="Goodwin L."/>
            <person name="Pitluck S."/>
            <person name="Kyrpides N."/>
            <person name="Mavromatis K."/>
            <person name="Pagani I."/>
            <person name="Ivanova N."/>
            <person name="Teshima H."/>
            <person name="Brettin T."/>
            <person name="Detter J.C."/>
            <person name="Han C."/>
            <person name="Tapia R."/>
            <person name="Land M."/>
            <person name="Hauser L."/>
            <person name="Markowitz V."/>
            <person name="Cheng J.-F."/>
            <person name="Hugenholtz P."/>
            <person name="Woyke T."/>
            <person name="Wu D."/>
            <person name="Spring S."/>
            <person name="Pukall R."/>
            <person name="Steenblock K."/>
            <person name="Schneider S."/>
            <person name="Klenk H.-P."/>
            <person name="Eisen J.A."/>
        </authorList>
    </citation>
    <scope>NUCLEOTIDE SEQUENCE [LARGE SCALE GENOMIC DNA]</scope>
    <source>
        <strain evidence="3">DSM 15567 / CIP 107919 / 50-1 BON</strain>
    </source>
</reference>
<accession>F3ZWP7</accession>
<proteinExistence type="predicted"/>